<comment type="subcellular location">
    <subcellularLocation>
        <location evidence="1">Cell membrane</location>
        <topology evidence="1">Multi-pass membrane protein</topology>
    </subcellularLocation>
</comment>
<accession>A0A8J8B3M4</accession>
<feature type="transmembrane region" description="Helical" evidence="6">
    <location>
        <begin position="269"/>
        <end position="287"/>
    </location>
</feature>
<dbReference type="InterPro" id="IPR011701">
    <property type="entry name" value="MFS"/>
</dbReference>
<feature type="domain" description="Major facilitator superfamily (MFS) profile" evidence="7">
    <location>
        <begin position="8"/>
        <end position="408"/>
    </location>
</feature>
<evidence type="ECO:0000256" key="6">
    <source>
        <dbReference type="SAM" id="Phobius"/>
    </source>
</evidence>
<dbReference type="EMBL" id="JAGSND010000018">
    <property type="protein sequence ID" value="MBR0599936.1"/>
    <property type="molecule type" value="Genomic_DNA"/>
</dbReference>
<dbReference type="PANTHER" id="PTHR10924:SF6">
    <property type="entry name" value="SOLUTE CARRIER FAMILY 49 MEMBER A3"/>
    <property type="match status" value="1"/>
</dbReference>
<name>A0A8J8B3M4_9FIRM</name>
<dbReference type="SUPFAM" id="SSF103473">
    <property type="entry name" value="MFS general substrate transporter"/>
    <property type="match status" value="1"/>
</dbReference>
<reference evidence="8" key="1">
    <citation type="submission" date="2021-04" db="EMBL/GenBank/DDBJ databases">
        <title>Sinoanaerobacter chloroacetimidivorans sp. nov., an obligate anaerobic bacterium isolated from anaerobic sludge.</title>
        <authorList>
            <person name="Bao Y."/>
        </authorList>
    </citation>
    <scope>NUCLEOTIDE SEQUENCE</scope>
    <source>
        <strain evidence="8">BAD-6</strain>
    </source>
</reference>
<keyword evidence="4 6" id="KW-1133">Transmembrane helix</keyword>
<dbReference type="InterPro" id="IPR020846">
    <property type="entry name" value="MFS_dom"/>
</dbReference>
<keyword evidence="3 6" id="KW-0812">Transmembrane</keyword>
<dbReference type="PANTHER" id="PTHR10924">
    <property type="entry name" value="MAJOR FACILITATOR SUPERFAMILY PROTEIN-RELATED"/>
    <property type="match status" value="1"/>
</dbReference>
<evidence type="ECO:0000256" key="3">
    <source>
        <dbReference type="ARBA" id="ARBA00022692"/>
    </source>
</evidence>
<feature type="transmembrane region" description="Helical" evidence="6">
    <location>
        <begin position="323"/>
        <end position="347"/>
    </location>
</feature>
<dbReference type="GO" id="GO:0022857">
    <property type="term" value="F:transmembrane transporter activity"/>
    <property type="evidence" value="ECO:0007669"/>
    <property type="project" value="InterPro"/>
</dbReference>
<dbReference type="Pfam" id="PF07690">
    <property type="entry name" value="MFS_1"/>
    <property type="match status" value="1"/>
</dbReference>
<dbReference type="PROSITE" id="PS50850">
    <property type="entry name" value="MFS"/>
    <property type="match status" value="1"/>
</dbReference>
<sequence>MNDEKYQVYGYRWVVLAVYGLSTAVIQLMWTTYFSITTDAWQYYGFADKISGESAISFLSIVFMIGMITLSIPSLAAFERFGFKKSVGFGVILMGVSGLFRGLFGDSYTMAMIATVGFAIAQPFILNSPGLVAGKWFPESERATANSIGLLSSYIGMCIGLLLTPVIIEEGMSIKEMLLLYGVIGAVVALLFVIFVKEKPKNPPCPEDQAFRSDFTEGLKGAWKKKNFRYSLMIFFCMFGIFNTFFTLIEPILKQLSQNSIDATQVGMIGVLILGVAIIGSFVTCLISDKDKLHRRKPYMVIGNITGAIGLATFIFAEDFHGMVAAAALYGFFIVGGAPLVLTFAAESAYPTSEGTSEGLLMFSGNVAGVIFLGGAALFHGNHSLLMISMVIITVIYIVLIFLSKETKLEIQAMKEVKS</sequence>
<keyword evidence="5 6" id="KW-0472">Membrane</keyword>
<feature type="transmembrane region" description="Helical" evidence="6">
    <location>
        <begin position="178"/>
        <end position="196"/>
    </location>
</feature>
<evidence type="ECO:0000256" key="1">
    <source>
        <dbReference type="ARBA" id="ARBA00004651"/>
    </source>
</evidence>
<evidence type="ECO:0000256" key="4">
    <source>
        <dbReference type="ARBA" id="ARBA00022989"/>
    </source>
</evidence>
<feature type="transmembrane region" description="Helical" evidence="6">
    <location>
        <begin position="87"/>
        <end position="104"/>
    </location>
</feature>
<dbReference type="Proteomes" id="UP000675664">
    <property type="component" value="Unassembled WGS sequence"/>
</dbReference>
<feature type="transmembrane region" description="Helical" evidence="6">
    <location>
        <begin position="56"/>
        <end position="78"/>
    </location>
</feature>
<feature type="transmembrane region" description="Helical" evidence="6">
    <location>
        <begin position="299"/>
        <end position="317"/>
    </location>
</feature>
<feature type="transmembrane region" description="Helical" evidence="6">
    <location>
        <begin position="230"/>
        <end position="249"/>
    </location>
</feature>
<keyword evidence="9" id="KW-1185">Reference proteome</keyword>
<comment type="caution">
    <text evidence="8">The sequence shown here is derived from an EMBL/GenBank/DDBJ whole genome shotgun (WGS) entry which is preliminary data.</text>
</comment>
<keyword evidence="2" id="KW-0813">Transport</keyword>
<reference evidence="8" key="2">
    <citation type="submission" date="2021-04" db="EMBL/GenBank/DDBJ databases">
        <authorList>
            <person name="Liu J."/>
        </authorList>
    </citation>
    <scope>NUCLEOTIDE SEQUENCE</scope>
    <source>
        <strain evidence="8">BAD-6</strain>
    </source>
</reference>
<feature type="transmembrane region" description="Helical" evidence="6">
    <location>
        <begin position="110"/>
        <end position="133"/>
    </location>
</feature>
<feature type="transmembrane region" description="Helical" evidence="6">
    <location>
        <begin position="385"/>
        <end position="404"/>
    </location>
</feature>
<feature type="transmembrane region" description="Helical" evidence="6">
    <location>
        <begin position="12"/>
        <end position="36"/>
    </location>
</feature>
<organism evidence="8 9">
    <name type="scientific">Sinanaerobacter chloroacetimidivorans</name>
    <dbReference type="NCBI Taxonomy" id="2818044"/>
    <lineage>
        <taxon>Bacteria</taxon>
        <taxon>Bacillati</taxon>
        <taxon>Bacillota</taxon>
        <taxon>Clostridia</taxon>
        <taxon>Peptostreptococcales</taxon>
        <taxon>Anaerovoracaceae</taxon>
        <taxon>Sinanaerobacter</taxon>
    </lineage>
</organism>
<dbReference type="InterPro" id="IPR036259">
    <property type="entry name" value="MFS_trans_sf"/>
</dbReference>
<evidence type="ECO:0000259" key="7">
    <source>
        <dbReference type="PROSITE" id="PS50850"/>
    </source>
</evidence>
<dbReference type="GO" id="GO:0005886">
    <property type="term" value="C:plasma membrane"/>
    <property type="evidence" value="ECO:0007669"/>
    <property type="project" value="UniProtKB-SubCell"/>
</dbReference>
<gene>
    <name evidence="8" type="ORF">KCX82_18800</name>
</gene>
<feature type="transmembrane region" description="Helical" evidence="6">
    <location>
        <begin position="145"/>
        <end position="166"/>
    </location>
</feature>
<evidence type="ECO:0000313" key="9">
    <source>
        <dbReference type="Proteomes" id="UP000675664"/>
    </source>
</evidence>
<protein>
    <submittedName>
        <fullName evidence="8">MFS transporter</fullName>
    </submittedName>
</protein>
<proteinExistence type="predicted"/>
<dbReference type="AlphaFoldDB" id="A0A8J8B3M4"/>
<dbReference type="Gene3D" id="1.20.1250.20">
    <property type="entry name" value="MFS general substrate transporter like domains"/>
    <property type="match status" value="2"/>
</dbReference>
<dbReference type="InterPro" id="IPR049680">
    <property type="entry name" value="FLVCR1-2_SLC49-like"/>
</dbReference>
<evidence type="ECO:0000256" key="5">
    <source>
        <dbReference type="ARBA" id="ARBA00023136"/>
    </source>
</evidence>
<evidence type="ECO:0000313" key="8">
    <source>
        <dbReference type="EMBL" id="MBR0599936.1"/>
    </source>
</evidence>
<feature type="transmembrane region" description="Helical" evidence="6">
    <location>
        <begin position="359"/>
        <end position="379"/>
    </location>
</feature>
<evidence type="ECO:0000256" key="2">
    <source>
        <dbReference type="ARBA" id="ARBA00022448"/>
    </source>
</evidence>